<keyword evidence="2" id="KW-1185">Reference proteome</keyword>
<comment type="caution">
    <text evidence="1">The sequence shown here is derived from an EMBL/GenBank/DDBJ whole genome shotgun (WGS) entry which is preliminary data.</text>
</comment>
<evidence type="ECO:0000313" key="2">
    <source>
        <dbReference type="Proteomes" id="UP000028981"/>
    </source>
</evidence>
<dbReference type="Pfam" id="PF13747">
    <property type="entry name" value="DUF4164"/>
    <property type="match status" value="1"/>
</dbReference>
<accession>A0A087LX96</accession>
<dbReference type="EMBL" id="JQGC01000028">
    <property type="protein sequence ID" value="KFL29249.1"/>
    <property type="molecule type" value="Genomic_DNA"/>
</dbReference>
<dbReference type="Proteomes" id="UP000028981">
    <property type="component" value="Unassembled WGS sequence"/>
</dbReference>
<protein>
    <recommendedName>
        <fullName evidence="3">Tropomyosin</fullName>
    </recommendedName>
</protein>
<dbReference type="AlphaFoldDB" id="A0A087LX96"/>
<name>A0A087LX96_9HYPH</name>
<dbReference type="InterPro" id="IPR025310">
    <property type="entry name" value="DUF4164"/>
</dbReference>
<dbReference type="RefSeq" id="WP_035086747.1">
    <property type="nucleotide sequence ID" value="NZ_JQGC01000028.1"/>
</dbReference>
<organism evidence="1 2">
    <name type="scientific">Devosia riboflavina</name>
    <dbReference type="NCBI Taxonomy" id="46914"/>
    <lineage>
        <taxon>Bacteria</taxon>
        <taxon>Pseudomonadati</taxon>
        <taxon>Pseudomonadota</taxon>
        <taxon>Alphaproteobacteria</taxon>
        <taxon>Hyphomicrobiales</taxon>
        <taxon>Devosiaceae</taxon>
        <taxon>Devosia</taxon>
    </lineage>
</organism>
<proteinExistence type="predicted"/>
<sequence length="95" mass="10685">MSDGQDEDGLAAAAKRFDGAMARLDQSLQDMTGRLQRLKRIEVDTQRLVQERARLATELDKTSARAKRLDDSAHEVSRRLVEAMETVRSVLAKTE</sequence>
<reference evidence="1 2" key="1">
    <citation type="submission" date="2014-08" db="EMBL/GenBank/DDBJ databases">
        <authorList>
            <person name="Hassan Y.I."/>
            <person name="Lepp D."/>
            <person name="Zhou T."/>
        </authorList>
    </citation>
    <scope>NUCLEOTIDE SEQUENCE [LARGE SCALE GENOMIC DNA]</scope>
    <source>
        <strain evidence="1 2">IFO13584</strain>
    </source>
</reference>
<evidence type="ECO:0008006" key="3">
    <source>
        <dbReference type="Google" id="ProtNLM"/>
    </source>
</evidence>
<evidence type="ECO:0000313" key="1">
    <source>
        <dbReference type="EMBL" id="KFL29249.1"/>
    </source>
</evidence>
<gene>
    <name evidence="1" type="ORF">JP75_21995</name>
</gene>
<dbReference type="STRING" id="46914.JP75_21995"/>
<dbReference type="OrthoDB" id="8001694at2"/>